<accession>A0A6P6KYU7</accession>
<dbReference type="OrthoDB" id="8954335at2759"/>
<sequence length="603" mass="68957">MAQHLRHTSVMESNAHLNLILLGTAQSGKSASGNTILGRKVFVTNESPSLVTRDVAVVSGNIFGIPVTVHDTPRLYESQINENQMSLQYKSIFQSCESGPCVFLLVIKADRFSAEDRRTVEKIEGFLGPNRLNKTWILFTRGDELDRGNTTIKESLERNEALKTLEKYDQRYHVFNNMMKKGPSDQARLLLAKIIQTTCLVNASEGGMLPRRITTVTTFTLDLDVINHSTRRIVLLGKTGFGKSASGNTILGQEAFKSEIDLNSVTFQCSVNHATFSGRYVSVVDTPGLFDTRDEENTDEQVKKEIARSVYMSSPGPHAFLIVFRVIDRFTEHEQQIPQMIEMMFGQEVLKYSIILFTHGDQLKGKSIENLIKGNNRMRHLVQECGGRFHVFNNEDQNNREQVTDLLEKIDTMIEKNGGYYSNQMYEDALRYRQREEEWRKREEERRKQQEEKERVRLQKIRSEYEAQRLEAERQREDEWRKQQIEIERVRIQMQNMRTEYEAQRSEMERLKAERQREEEWRKQQESRAQSNPEFEEFYRQYERRFIFLASISGMKHTGIGAGVGGVLGAALGAIGGPPGAVAGAAVGAAVGGAVGTIIQFFK</sequence>
<dbReference type="PANTHER" id="PTHR10903:SF186">
    <property type="entry name" value="GTPASE IMAP FAMILY MEMBER 4-LIKE-RELATED"/>
    <property type="match status" value="1"/>
</dbReference>
<dbReference type="Proteomes" id="UP000515129">
    <property type="component" value="Chromosome 3"/>
</dbReference>
<dbReference type="Gene3D" id="3.40.50.300">
    <property type="entry name" value="P-loop containing nucleotide triphosphate hydrolases"/>
    <property type="match status" value="2"/>
</dbReference>
<dbReference type="GeneID" id="113054965"/>
<feature type="coiled-coil region" evidence="4">
    <location>
        <begin position="433"/>
        <end position="528"/>
    </location>
</feature>
<evidence type="ECO:0000313" key="7">
    <source>
        <dbReference type="Proteomes" id="UP000515129"/>
    </source>
</evidence>
<dbReference type="RefSeq" id="XP_026076581.1">
    <property type="nucleotide sequence ID" value="XM_026220796.1"/>
</dbReference>
<dbReference type="PANTHER" id="PTHR10903">
    <property type="entry name" value="GTPASE, IMAP FAMILY MEMBER-RELATED"/>
    <property type="match status" value="1"/>
</dbReference>
<organism evidence="7 8">
    <name type="scientific">Carassius auratus</name>
    <name type="common">Goldfish</name>
    <dbReference type="NCBI Taxonomy" id="7957"/>
    <lineage>
        <taxon>Eukaryota</taxon>
        <taxon>Metazoa</taxon>
        <taxon>Chordata</taxon>
        <taxon>Craniata</taxon>
        <taxon>Vertebrata</taxon>
        <taxon>Euteleostomi</taxon>
        <taxon>Actinopterygii</taxon>
        <taxon>Neopterygii</taxon>
        <taxon>Teleostei</taxon>
        <taxon>Ostariophysi</taxon>
        <taxon>Cypriniformes</taxon>
        <taxon>Cyprinidae</taxon>
        <taxon>Cyprininae</taxon>
        <taxon>Carassius</taxon>
    </lineage>
</organism>
<feature type="transmembrane region" description="Helical" evidence="5">
    <location>
        <begin position="581"/>
        <end position="602"/>
    </location>
</feature>
<comment type="similarity">
    <text evidence="1">Belongs to the TRAFAC class TrmE-Era-EngA-EngB-Septin-like GTPase superfamily. AIG1/Toc34/Toc159-like paraseptin GTPase family. IAN subfamily.</text>
</comment>
<keyword evidence="2" id="KW-0547">Nucleotide-binding</keyword>
<feature type="domain" description="AIG1-type G" evidence="6">
    <location>
        <begin position="228"/>
        <end position="430"/>
    </location>
</feature>
<evidence type="ECO:0000256" key="1">
    <source>
        <dbReference type="ARBA" id="ARBA00008535"/>
    </source>
</evidence>
<reference evidence="8" key="1">
    <citation type="submission" date="2025-08" db="UniProtKB">
        <authorList>
            <consortium name="RefSeq"/>
        </authorList>
    </citation>
    <scope>IDENTIFICATION</scope>
    <source>
        <strain evidence="8">Wakin</strain>
        <tissue evidence="8">Muscle</tissue>
    </source>
</reference>
<dbReference type="CDD" id="cd01852">
    <property type="entry name" value="AIG1"/>
    <property type="match status" value="1"/>
</dbReference>
<feature type="domain" description="AIG1-type G" evidence="6">
    <location>
        <begin position="14"/>
        <end position="218"/>
    </location>
</feature>
<dbReference type="SUPFAM" id="SSF52540">
    <property type="entry name" value="P-loop containing nucleoside triphosphate hydrolases"/>
    <property type="match status" value="2"/>
</dbReference>
<proteinExistence type="inferred from homology"/>
<evidence type="ECO:0000313" key="8">
    <source>
        <dbReference type="RefSeq" id="XP_026076581.1"/>
    </source>
</evidence>
<keyword evidence="5" id="KW-1133">Transmembrane helix</keyword>
<dbReference type="FunFam" id="3.40.50.300:FF:000366">
    <property type="entry name" value="GTPase, IMAP family member 2"/>
    <property type="match status" value="1"/>
</dbReference>
<dbReference type="CDD" id="cd22265">
    <property type="entry name" value="UDM1_RNF168"/>
    <property type="match status" value="1"/>
</dbReference>
<dbReference type="GO" id="GO:0005525">
    <property type="term" value="F:GTP binding"/>
    <property type="evidence" value="ECO:0007669"/>
    <property type="project" value="UniProtKB-KW"/>
</dbReference>
<name>A0A6P6KYU7_CARAU</name>
<keyword evidence="7" id="KW-1185">Reference proteome</keyword>
<keyword evidence="5" id="KW-0812">Transmembrane</keyword>
<keyword evidence="5" id="KW-0472">Membrane</keyword>
<evidence type="ECO:0000259" key="6">
    <source>
        <dbReference type="PROSITE" id="PS51720"/>
    </source>
</evidence>
<dbReference type="InterPro" id="IPR027417">
    <property type="entry name" value="P-loop_NTPase"/>
</dbReference>
<dbReference type="AlphaFoldDB" id="A0A6P6KYU7"/>
<dbReference type="InterPro" id="IPR006703">
    <property type="entry name" value="G_AIG1"/>
</dbReference>
<dbReference type="KEGG" id="caua:113054965"/>
<gene>
    <name evidence="8" type="primary">LOC113054965</name>
</gene>
<protein>
    <submittedName>
        <fullName evidence="8">GTPase IMAP family member 8-like isoform X1</fullName>
    </submittedName>
</protein>
<dbReference type="PROSITE" id="PS51720">
    <property type="entry name" value="G_AIG1"/>
    <property type="match status" value="2"/>
</dbReference>
<evidence type="ECO:0000256" key="5">
    <source>
        <dbReference type="SAM" id="Phobius"/>
    </source>
</evidence>
<dbReference type="InterPro" id="IPR045058">
    <property type="entry name" value="GIMA/IAN/Toc"/>
</dbReference>
<keyword evidence="4" id="KW-0175">Coiled coil</keyword>
<keyword evidence="3" id="KW-0342">GTP-binding</keyword>
<dbReference type="Pfam" id="PF04548">
    <property type="entry name" value="AIG1"/>
    <property type="match status" value="2"/>
</dbReference>
<evidence type="ECO:0000256" key="4">
    <source>
        <dbReference type="SAM" id="Coils"/>
    </source>
</evidence>
<evidence type="ECO:0000256" key="3">
    <source>
        <dbReference type="ARBA" id="ARBA00023134"/>
    </source>
</evidence>
<evidence type="ECO:0000256" key="2">
    <source>
        <dbReference type="ARBA" id="ARBA00022741"/>
    </source>
</evidence>